<dbReference type="KEGG" id="hdf:AArcSl_0208"/>
<gene>
    <name evidence="2" type="ORF">AArcSl_0208</name>
</gene>
<feature type="region of interest" description="Disordered" evidence="1">
    <location>
        <begin position="1"/>
        <end position="58"/>
    </location>
</feature>
<sequence length="58" mass="6241">MVFDHVPETDQSFENVLAKTHDDPPNGPTLGPRVVGAPILEPDSDDDKTATSGRSIRP</sequence>
<organism evidence="2 3">
    <name type="scientific">Halalkaliarchaeum desulfuricum</name>
    <dbReference type="NCBI Taxonomy" id="2055893"/>
    <lineage>
        <taxon>Archaea</taxon>
        <taxon>Methanobacteriati</taxon>
        <taxon>Methanobacteriota</taxon>
        <taxon>Stenosarchaea group</taxon>
        <taxon>Halobacteria</taxon>
        <taxon>Halobacteriales</taxon>
        <taxon>Haloferacaceae</taxon>
        <taxon>Halalkaliarchaeum</taxon>
    </lineage>
</organism>
<reference evidence="3" key="1">
    <citation type="submission" date="2017-11" db="EMBL/GenBank/DDBJ databases">
        <title>Phenotypic and genomic properties of facultatively anaerobic sulfur-reducing natronoarchaea from hypersaline soda lakes.</title>
        <authorList>
            <person name="Sorokin D.Y."/>
            <person name="Kublanov I.V."/>
            <person name="Roman P."/>
            <person name="Sinninghe Damste J.S."/>
            <person name="Golyshin P.N."/>
            <person name="Rojo D."/>
            <person name="Ciordia S."/>
            <person name="Mena M.D.C."/>
            <person name="Ferrer M."/>
            <person name="Messina E."/>
            <person name="Smedile F."/>
            <person name="La Spada G."/>
            <person name="La Cono V."/>
            <person name="Yakimov M.M."/>
        </authorList>
    </citation>
    <scope>NUCLEOTIDE SEQUENCE [LARGE SCALE GENOMIC DNA]</scope>
    <source>
        <strain evidence="3">AArc-Sl</strain>
    </source>
</reference>
<name>A0A343TFJ1_9EURY</name>
<dbReference type="Proteomes" id="UP000263012">
    <property type="component" value="Chromosome"/>
</dbReference>
<keyword evidence="3" id="KW-1185">Reference proteome</keyword>
<evidence type="ECO:0000313" key="3">
    <source>
        <dbReference type="Proteomes" id="UP000263012"/>
    </source>
</evidence>
<dbReference type="EMBL" id="CP025066">
    <property type="protein sequence ID" value="AUX07863.1"/>
    <property type="molecule type" value="Genomic_DNA"/>
</dbReference>
<evidence type="ECO:0000256" key="1">
    <source>
        <dbReference type="SAM" id="MobiDB-lite"/>
    </source>
</evidence>
<dbReference type="AlphaFoldDB" id="A0A343TFJ1"/>
<protein>
    <submittedName>
        <fullName evidence="2">Uncharacterized protein</fullName>
    </submittedName>
</protein>
<accession>A0A343TFJ1</accession>
<proteinExistence type="predicted"/>
<evidence type="ECO:0000313" key="2">
    <source>
        <dbReference type="EMBL" id="AUX07863.1"/>
    </source>
</evidence>